<sequence length="63" mass="7116">MRYHYKNTNSHLMHIYSKIQLSKNKKDQRDDHKSSSSCFSSSSSVSRSSTIVSRTGEVDGFSG</sequence>
<keyword evidence="3" id="KW-1185">Reference proteome</keyword>
<feature type="compositionally biased region" description="Low complexity" evidence="1">
    <location>
        <begin position="35"/>
        <end position="49"/>
    </location>
</feature>
<dbReference type="Proteomes" id="UP000032141">
    <property type="component" value="Chromosome C2"/>
</dbReference>
<dbReference type="HOGENOM" id="CLU_2888848_0_0_1"/>
<feature type="compositionally biased region" description="Basic and acidic residues" evidence="1">
    <location>
        <begin position="24"/>
        <end position="34"/>
    </location>
</feature>
<proteinExistence type="predicted"/>
<reference evidence="2 3" key="1">
    <citation type="journal article" date="2014" name="Genome Biol.">
        <title>Transcriptome and methylome profiling reveals relics of genome dominance in the mesopolyploid Brassica oleracea.</title>
        <authorList>
            <person name="Parkin I.A."/>
            <person name="Koh C."/>
            <person name="Tang H."/>
            <person name="Robinson S.J."/>
            <person name="Kagale S."/>
            <person name="Clarke W.E."/>
            <person name="Town C.D."/>
            <person name="Nixon J."/>
            <person name="Krishnakumar V."/>
            <person name="Bidwell S.L."/>
            <person name="Denoeud F."/>
            <person name="Belcram H."/>
            <person name="Links M.G."/>
            <person name="Just J."/>
            <person name="Clarke C."/>
            <person name="Bender T."/>
            <person name="Huebert T."/>
            <person name="Mason A.S."/>
            <person name="Pires J.C."/>
            <person name="Barker G."/>
            <person name="Moore J."/>
            <person name="Walley P.G."/>
            <person name="Manoli S."/>
            <person name="Batley J."/>
            <person name="Edwards D."/>
            <person name="Nelson M.N."/>
            <person name="Wang X."/>
            <person name="Paterson A.H."/>
            <person name="King G."/>
            <person name="Bancroft I."/>
            <person name="Chalhoub B."/>
            <person name="Sharpe A.G."/>
        </authorList>
    </citation>
    <scope>NUCLEOTIDE SEQUENCE</scope>
    <source>
        <strain evidence="2 3">cv. TO1000</strain>
    </source>
</reference>
<reference evidence="2" key="2">
    <citation type="submission" date="2015-03" db="UniProtKB">
        <authorList>
            <consortium name="EnsemblPlants"/>
        </authorList>
    </citation>
    <scope>IDENTIFICATION</scope>
</reference>
<name>A0A0D3AHK7_BRAOL</name>
<organism evidence="2 3">
    <name type="scientific">Brassica oleracea var. oleracea</name>
    <dbReference type="NCBI Taxonomy" id="109376"/>
    <lineage>
        <taxon>Eukaryota</taxon>
        <taxon>Viridiplantae</taxon>
        <taxon>Streptophyta</taxon>
        <taxon>Embryophyta</taxon>
        <taxon>Tracheophyta</taxon>
        <taxon>Spermatophyta</taxon>
        <taxon>Magnoliopsida</taxon>
        <taxon>eudicotyledons</taxon>
        <taxon>Gunneridae</taxon>
        <taxon>Pentapetalae</taxon>
        <taxon>rosids</taxon>
        <taxon>malvids</taxon>
        <taxon>Brassicales</taxon>
        <taxon>Brassicaceae</taxon>
        <taxon>Brassiceae</taxon>
        <taxon>Brassica</taxon>
    </lineage>
</organism>
<protein>
    <submittedName>
        <fullName evidence="2">Uncharacterized protein</fullName>
    </submittedName>
</protein>
<dbReference type="AlphaFoldDB" id="A0A0D3AHK7"/>
<evidence type="ECO:0000313" key="3">
    <source>
        <dbReference type="Proteomes" id="UP000032141"/>
    </source>
</evidence>
<evidence type="ECO:0000256" key="1">
    <source>
        <dbReference type="SAM" id="MobiDB-lite"/>
    </source>
</evidence>
<feature type="region of interest" description="Disordered" evidence="1">
    <location>
        <begin position="21"/>
        <end position="63"/>
    </location>
</feature>
<accession>A0A0D3AHK7</accession>
<evidence type="ECO:0000313" key="2">
    <source>
        <dbReference type="EnsemblPlants" id="Bo2g003930.1"/>
    </source>
</evidence>
<dbReference type="EnsemblPlants" id="Bo2g003930.1">
    <property type="protein sequence ID" value="Bo2g003930.1"/>
    <property type="gene ID" value="Bo2g003930"/>
</dbReference>
<dbReference type="Gramene" id="Bo2g003930.1">
    <property type="protein sequence ID" value="Bo2g003930.1"/>
    <property type="gene ID" value="Bo2g003930"/>
</dbReference>